<keyword evidence="2" id="KW-0813">Transport</keyword>
<feature type="transmembrane region" description="Helical" evidence="6">
    <location>
        <begin position="12"/>
        <end position="31"/>
    </location>
</feature>
<evidence type="ECO:0000313" key="9">
    <source>
        <dbReference type="Proteomes" id="UP000523087"/>
    </source>
</evidence>
<proteinExistence type="predicted"/>
<comment type="caution">
    <text evidence="8">The sequence shown here is derived from an EMBL/GenBank/DDBJ whole genome shotgun (WGS) entry which is preliminary data.</text>
</comment>
<feature type="transmembrane region" description="Helical" evidence="6">
    <location>
        <begin position="170"/>
        <end position="191"/>
    </location>
</feature>
<feature type="transmembrane region" description="Helical" evidence="6">
    <location>
        <begin position="347"/>
        <end position="371"/>
    </location>
</feature>
<keyword evidence="3 6" id="KW-0812">Transmembrane</keyword>
<evidence type="ECO:0000256" key="5">
    <source>
        <dbReference type="ARBA" id="ARBA00023136"/>
    </source>
</evidence>
<evidence type="ECO:0000256" key="3">
    <source>
        <dbReference type="ARBA" id="ARBA00022692"/>
    </source>
</evidence>
<evidence type="ECO:0000256" key="4">
    <source>
        <dbReference type="ARBA" id="ARBA00022989"/>
    </source>
</evidence>
<feature type="transmembrane region" description="Helical" evidence="6">
    <location>
        <begin position="312"/>
        <end position="335"/>
    </location>
</feature>
<dbReference type="PANTHER" id="PTHR23527">
    <property type="entry name" value="BLL3282 PROTEIN"/>
    <property type="match status" value="1"/>
</dbReference>
<feature type="transmembrane region" description="Helical" evidence="6">
    <location>
        <begin position="82"/>
        <end position="100"/>
    </location>
</feature>
<dbReference type="PANTHER" id="PTHR23527:SF1">
    <property type="entry name" value="BLL3282 PROTEIN"/>
    <property type="match status" value="1"/>
</dbReference>
<feature type="transmembrane region" description="Helical" evidence="6">
    <location>
        <begin position="287"/>
        <end position="306"/>
    </location>
</feature>
<dbReference type="AlphaFoldDB" id="A0A7W0BWZ0"/>
<dbReference type="RefSeq" id="WP_181554375.1">
    <property type="nucleotide sequence ID" value="NZ_JACDUT010000001.1"/>
</dbReference>
<evidence type="ECO:0000256" key="6">
    <source>
        <dbReference type="SAM" id="Phobius"/>
    </source>
</evidence>
<feature type="transmembrane region" description="Helical" evidence="6">
    <location>
        <begin position="147"/>
        <end position="164"/>
    </location>
</feature>
<dbReference type="GO" id="GO:0005886">
    <property type="term" value="C:plasma membrane"/>
    <property type="evidence" value="ECO:0007669"/>
    <property type="project" value="UniProtKB-SubCell"/>
</dbReference>
<accession>A0A7W0BWZ0</accession>
<dbReference type="InterPro" id="IPR036259">
    <property type="entry name" value="MFS_trans_sf"/>
</dbReference>
<name>A0A7W0BWZ0_9BACL</name>
<dbReference type="Gene3D" id="1.20.1250.20">
    <property type="entry name" value="MFS general substrate transporter like domains"/>
    <property type="match status" value="2"/>
</dbReference>
<feature type="domain" description="Major facilitator superfamily (MFS) profile" evidence="7">
    <location>
        <begin position="14"/>
        <end position="403"/>
    </location>
</feature>
<dbReference type="InterPro" id="IPR011701">
    <property type="entry name" value="MFS"/>
</dbReference>
<feature type="transmembrane region" description="Helical" evidence="6">
    <location>
        <begin position="106"/>
        <end position="126"/>
    </location>
</feature>
<dbReference type="PROSITE" id="PS50850">
    <property type="entry name" value="MFS"/>
    <property type="match status" value="1"/>
</dbReference>
<gene>
    <name evidence="8" type="ORF">HNR31_000195</name>
</gene>
<dbReference type="CDD" id="cd17475">
    <property type="entry name" value="MFS_MT3072_like"/>
    <property type="match status" value="1"/>
</dbReference>
<keyword evidence="5 6" id="KW-0472">Membrane</keyword>
<dbReference type="SUPFAM" id="SSF103473">
    <property type="entry name" value="MFS general substrate transporter"/>
    <property type="match status" value="1"/>
</dbReference>
<evidence type="ECO:0000313" key="8">
    <source>
        <dbReference type="EMBL" id="MBA2873443.1"/>
    </source>
</evidence>
<keyword evidence="9" id="KW-1185">Reference proteome</keyword>
<dbReference type="EMBL" id="JACDUT010000001">
    <property type="protein sequence ID" value="MBA2873443.1"/>
    <property type="molecule type" value="Genomic_DNA"/>
</dbReference>
<feature type="transmembrane region" description="Helical" evidence="6">
    <location>
        <begin position="51"/>
        <end position="70"/>
    </location>
</feature>
<dbReference type="Proteomes" id="UP000523087">
    <property type="component" value="Unassembled WGS sequence"/>
</dbReference>
<keyword evidence="4 6" id="KW-1133">Transmembrane helix</keyword>
<feature type="transmembrane region" description="Helical" evidence="6">
    <location>
        <begin position="256"/>
        <end position="275"/>
    </location>
</feature>
<organism evidence="8 9">
    <name type="scientific">Thermaerobacillus caldiproteolyticus</name>
    <dbReference type="NCBI Taxonomy" id="247480"/>
    <lineage>
        <taxon>Bacteria</taxon>
        <taxon>Bacillati</taxon>
        <taxon>Bacillota</taxon>
        <taxon>Bacilli</taxon>
        <taxon>Bacillales</taxon>
        <taxon>Anoxybacillaceae</taxon>
        <taxon>Thermaerobacillus</taxon>
    </lineage>
</organism>
<feature type="transmembrane region" description="Helical" evidence="6">
    <location>
        <begin position="377"/>
        <end position="396"/>
    </location>
</feature>
<protein>
    <submittedName>
        <fullName evidence="8">MFS family permease</fullName>
    </submittedName>
</protein>
<dbReference type="Pfam" id="PF07690">
    <property type="entry name" value="MFS_1"/>
    <property type="match status" value="1"/>
</dbReference>
<evidence type="ECO:0000259" key="7">
    <source>
        <dbReference type="PROSITE" id="PS50850"/>
    </source>
</evidence>
<evidence type="ECO:0000256" key="2">
    <source>
        <dbReference type="ARBA" id="ARBA00022448"/>
    </source>
</evidence>
<dbReference type="InterPro" id="IPR052952">
    <property type="entry name" value="MFS-Transporter"/>
</dbReference>
<dbReference type="InterPro" id="IPR020846">
    <property type="entry name" value="MFS_dom"/>
</dbReference>
<feature type="transmembrane region" description="Helical" evidence="6">
    <location>
        <begin position="221"/>
        <end position="244"/>
    </location>
</feature>
<dbReference type="GO" id="GO:0022857">
    <property type="term" value="F:transmembrane transporter activity"/>
    <property type="evidence" value="ECO:0007669"/>
    <property type="project" value="InterPro"/>
</dbReference>
<sequence length="411" mass="46024">MKELQLEKNRSHYRWFVLFLATWIQAAASLITQGIGPLSTYWKEVYGFSETQASALVSAVNIGPILSMMFLGKMIDRSGERWILGICAVLLGMTMGGSLVAKNFDILFLLLIIVGIWYGASQPGGSKLITHWFTAQERGIAMGIRQVGIPFGGALGSAIIPWLATKYHVSVAILFPVSLSIISGLLFLLLYRDIQGSDHVKDKEQRVRWHEIIKDKKLSSVFLAGISLVSLQFILVAHFMAFLMNQIGMSFTHAGMYLSLVQLSGMIGRIVIAWISDNMYKGNRIRPLIMCICLTVVSIFFLLGLNENTPQWLMIIVSILLGFFGMGWYSLYIVYISENASENQIAYTVSIGLTLNQIAIVFAPFLFGVIVDFQHDYHWPWFILAVLIALAGVNLLKFSKEDYLKNINQSL</sequence>
<evidence type="ECO:0000256" key="1">
    <source>
        <dbReference type="ARBA" id="ARBA00004651"/>
    </source>
</evidence>
<reference evidence="8 9" key="1">
    <citation type="submission" date="2020-07" db="EMBL/GenBank/DDBJ databases">
        <title>Genomic Encyclopedia of Type Strains, Phase IV (KMG-IV): sequencing the most valuable type-strain genomes for metagenomic binning, comparative biology and taxonomic classification.</title>
        <authorList>
            <person name="Goeker M."/>
        </authorList>
    </citation>
    <scope>NUCLEOTIDE SEQUENCE [LARGE SCALE GENOMIC DNA]</scope>
    <source>
        <strain evidence="8 9">DSM 15730</strain>
    </source>
</reference>
<comment type="subcellular location">
    <subcellularLocation>
        <location evidence="1">Cell membrane</location>
        <topology evidence="1">Multi-pass membrane protein</topology>
    </subcellularLocation>
</comment>